<dbReference type="EMBL" id="QGKW02000007">
    <property type="protein sequence ID" value="KAF2619396.1"/>
    <property type="molecule type" value="Genomic_DNA"/>
</dbReference>
<accession>A0A8S9MPI4</accession>
<evidence type="ECO:0000313" key="2">
    <source>
        <dbReference type="Proteomes" id="UP000712281"/>
    </source>
</evidence>
<organism evidence="1 2">
    <name type="scientific">Brassica cretica</name>
    <name type="common">Mustard</name>
    <dbReference type="NCBI Taxonomy" id="69181"/>
    <lineage>
        <taxon>Eukaryota</taxon>
        <taxon>Viridiplantae</taxon>
        <taxon>Streptophyta</taxon>
        <taxon>Embryophyta</taxon>
        <taxon>Tracheophyta</taxon>
        <taxon>Spermatophyta</taxon>
        <taxon>Magnoliopsida</taxon>
        <taxon>eudicotyledons</taxon>
        <taxon>Gunneridae</taxon>
        <taxon>Pentapetalae</taxon>
        <taxon>rosids</taxon>
        <taxon>malvids</taxon>
        <taxon>Brassicales</taxon>
        <taxon>Brassicaceae</taxon>
        <taxon>Brassiceae</taxon>
        <taxon>Brassica</taxon>
    </lineage>
</organism>
<dbReference type="PANTHER" id="PTHR48238:SF1">
    <property type="entry name" value="(RAPE) HYPOTHETICAL PROTEIN"/>
    <property type="match status" value="1"/>
</dbReference>
<proteinExistence type="predicted"/>
<evidence type="ECO:0000313" key="1">
    <source>
        <dbReference type="EMBL" id="KAF2619396.1"/>
    </source>
</evidence>
<reference evidence="1" key="1">
    <citation type="submission" date="2019-12" db="EMBL/GenBank/DDBJ databases">
        <title>Genome sequencing and annotation of Brassica cretica.</title>
        <authorList>
            <person name="Studholme D.J."/>
            <person name="Sarris P.F."/>
        </authorList>
    </citation>
    <scope>NUCLEOTIDE SEQUENCE</scope>
    <source>
        <strain evidence="1">PFS-001/15</strain>
        <tissue evidence="1">Leaf</tissue>
    </source>
</reference>
<name>A0A8S9MPI4_BRACR</name>
<protein>
    <submittedName>
        <fullName evidence="1">Uncharacterized protein</fullName>
    </submittedName>
</protein>
<sequence length="80" mass="9158">MFGRLRPPPSSPDSLERYPAKIIKDDPLSVYGTLSLSRYINWDGVHLTEGMYKVMADMFLDGSFTRPKFSYLLNKKLNGL</sequence>
<dbReference type="PANTHER" id="PTHR48238">
    <property type="entry name" value="BNACNNG09570D PROTEIN"/>
    <property type="match status" value="1"/>
</dbReference>
<comment type="caution">
    <text evidence="1">The sequence shown here is derived from an EMBL/GenBank/DDBJ whole genome shotgun (WGS) entry which is preliminary data.</text>
</comment>
<dbReference type="AlphaFoldDB" id="A0A8S9MPI4"/>
<dbReference type="Proteomes" id="UP000712281">
    <property type="component" value="Unassembled WGS sequence"/>
</dbReference>
<gene>
    <name evidence="1" type="ORF">F2Q68_00041138</name>
</gene>